<dbReference type="Proteomes" id="UP000585050">
    <property type="component" value="Unassembled WGS sequence"/>
</dbReference>
<dbReference type="GO" id="GO:0006040">
    <property type="term" value="P:amino sugar metabolic process"/>
    <property type="evidence" value="ECO:0007669"/>
    <property type="project" value="InterPro"/>
</dbReference>
<organism evidence="1 2">
    <name type="scientific">Flammeovirga agarivorans</name>
    <dbReference type="NCBI Taxonomy" id="2726742"/>
    <lineage>
        <taxon>Bacteria</taxon>
        <taxon>Pseudomonadati</taxon>
        <taxon>Bacteroidota</taxon>
        <taxon>Cytophagia</taxon>
        <taxon>Cytophagales</taxon>
        <taxon>Flammeovirgaceae</taxon>
        <taxon>Flammeovirga</taxon>
    </lineage>
</organism>
<evidence type="ECO:0000313" key="1">
    <source>
        <dbReference type="EMBL" id="NLR90807.1"/>
    </source>
</evidence>
<accession>A0A7X8SIK9</accession>
<evidence type="ECO:0000313" key="2">
    <source>
        <dbReference type="Proteomes" id="UP000585050"/>
    </source>
</evidence>
<gene>
    <name evidence="1" type="ORF">HGP29_06300</name>
</gene>
<dbReference type="PANTHER" id="PTHR30605">
    <property type="entry name" value="ANHYDRO-N-ACETYLMURAMIC ACID KINASE"/>
    <property type="match status" value="1"/>
</dbReference>
<sequence>MSSKNKFRMIGIMSGTSLDGVDLCYAEFWKDRQKQWRYYMPYTSSHDWNEEWKQRLNTAEHLSAFEYIKLDRDLGKKLGQLAKCFIDEHQLKVDYVCSHGHTIFHQTEIGITSQIGGGPEIAAASQHNVINDFRVADVALGGQGAPLVPIGDRLLFNEYHYRLNLGGIGNISYEVDNETIAFDTCPANMPLNVYMRSIGKEYDDKGGMARRGNVQKNIFDALNKLDFYSSFGAKSLGKEWVEEHYLPILNQIDRLEDRLATSIEHTAYQVNQVIQNANNLSKIHFGKPKLLITGGGAYNDYLIDRIRSYCTTVEVVLPSEKIITHKEALLFAFLGCLRLNRENNCLKSVTAASQDNCGGVIHHIFVNQEQDLNKEKDQLIDTQEMPSFNKIIGCGG</sequence>
<keyword evidence="2" id="KW-1185">Reference proteome</keyword>
<name>A0A7X8SIK9_9BACT</name>
<dbReference type="EMBL" id="JABAIL010000002">
    <property type="protein sequence ID" value="NLR90807.1"/>
    <property type="molecule type" value="Genomic_DNA"/>
</dbReference>
<keyword evidence="1" id="KW-0418">Kinase</keyword>
<dbReference type="GO" id="GO:0005524">
    <property type="term" value="F:ATP binding"/>
    <property type="evidence" value="ECO:0007669"/>
    <property type="project" value="InterPro"/>
</dbReference>
<dbReference type="Gene3D" id="3.30.420.40">
    <property type="match status" value="2"/>
</dbReference>
<dbReference type="RefSeq" id="WP_168881522.1">
    <property type="nucleotide sequence ID" value="NZ_JABAIL010000002.1"/>
</dbReference>
<keyword evidence="1" id="KW-0808">Transferase</keyword>
<dbReference type="GO" id="GO:0016773">
    <property type="term" value="F:phosphotransferase activity, alcohol group as acceptor"/>
    <property type="evidence" value="ECO:0007669"/>
    <property type="project" value="InterPro"/>
</dbReference>
<dbReference type="InterPro" id="IPR043129">
    <property type="entry name" value="ATPase_NBD"/>
</dbReference>
<dbReference type="GO" id="GO:0016301">
    <property type="term" value="F:kinase activity"/>
    <property type="evidence" value="ECO:0007669"/>
    <property type="project" value="UniProtKB-KW"/>
</dbReference>
<protein>
    <submittedName>
        <fullName evidence="1">Anhydro-N-acetylmuramic acid kinase</fullName>
    </submittedName>
</protein>
<proteinExistence type="predicted"/>
<dbReference type="PANTHER" id="PTHR30605:SF0">
    <property type="entry name" value="ANHYDRO-N-ACETYLMURAMIC ACID KINASE"/>
    <property type="match status" value="1"/>
</dbReference>
<dbReference type="GO" id="GO:0009254">
    <property type="term" value="P:peptidoglycan turnover"/>
    <property type="evidence" value="ECO:0007669"/>
    <property type="project" value="InterPro"/>
</dbReference>
<comment type="caution">
    <text evidence="1">The sequence shown here is derived from an EMBL/GenBank/DDBJ whole genome shotgun (WGS) entry which is preliminary data.</text>
</comment>
<dbReference type="SUPFAM" id="SSF53067">
    <property type="entry name" value="Actin-like ATPase domain"/>
    <property type="match status" value="1"/>
</dbReference>
<dbReference type="InterPro" id="IPR005338">
    <property type="entry name" value="Anhydro_N_Ac-Mur_kinase"/>
</dbReference>
<dbReference type="AlphaFoldDB" id="A0A7X8SIK9"/>
<dbReference type="Pfam" id="PF03702">
    <property type="entry name" value="AnmK"/>
    <property type="match status" value="1"/>
</dbReference>
<reference evidence="1 2" key="1">
    <citation type="submission" date="2020-04" db="EMBL/GenBank/DDBJ databases">
        <title>Flammeovirga sp. SR4, a novel species isolated from seawater.</title>
        <authorList>
            <person name="Wang X."/>
        </authorList>
    </citation>
    <scope>NUCLEOTIDE SEQUENCE [LARGE SCALE GENOMIC DNA]</scope>
    <source>
        <strain evidence="1 2">SR4</strain>
    </source>
</reference>